<protein>
    <submittedName>
        <fullName evidence="2">Uncharacterized protein</fullName>
    </submittedName>
</protein>
<dbReference type="EMBL" id="CM026429">
    <property type="protein sequence ID" value="KAG0565282.1"/>
    <property type="molecule type" value="Genomic_DNA"/>
</dbReference>
<feature type="region of interest" description="Disordered" evidence="1">
    <location>
        <begin position="28"/>
        <end position="123"/>
    </location>
</feature>
<sequence length="165" mass="17833">TSQSSSKPPNRLLETTSAHHASILRCNIGSSNAKPPHCNPRLLPRALPPSTLPRFHRGSSHKSPNLLIHNPNQLRDNANSSNATKPRQLQPPLQPPLPRAPSPPLLTRSNRRSSHTPPSSVASNLQHNLALQTQLPTSTPTPATPLHSPTSPSRNTDPIPTRIVS</sequence>
<keyword evidence="3" id="KW-1185">Reference proteome</keyword>
<feature type="compositionally biased region" description="Pro residues" evidence="1">
    <location>
        <begin position="92"/>
        <end position="104"/>
    </location>
</feature>
<feature type="region of interest" description="Disordered" evidence="1">
    <location>
        <begin position="135"/>
        <end position="165"/>
    </location>
</feature>
<organism evidence="2 3">
    <name type="scientific">Ceratodon purpureus</name>
    <name type="common">Fire moss</name>
    <name type="synonym">Dicranum purpureum</name>
    <dbReference type="NCBI Taxonomy" id="3225"/>
    <lineage>
        <taxon>Eukaryota</taxon>
        <taxon>Viridiplantae</taxon>
        <taxon>Streptophyta</taxon>
        <taxon>Embryophyta</taxon>
        <taxon>Bryophyta</taxon>
        <taxon>Bryophytina</taxon>
        <taxon>Bryopsida</taxon>
        <taxon>Dicranidae</taxon>
        <taxon>Pseudoditrichales</taxon>
        <taxon>Ditrichaceae</taxon>
        <taxon>Ceratodon</taxon>
    </lineage>
</organism>
<comment type="caution">
    <text evidence="2">The sequence shown here is derived from an EMBL/GenBank/DDBJ whole genome shotgun (WGS) entry which is preliminary data.</text>
</comment>
<accession>A0A8T0H874</accession>
<feature type="compositionally biased region" description="Polar residues" evidence="1">
    <location>
        <begin position="70"/>
        <end position="85"/>
    </location>
</feature>
<evidence type="ECO:0000313" key="3">
    <source>
        <dbReference type="Proteomes" id="UP000822688"/>
    </source>
</evidence>
<feature type="compositionally biased region" description="Polar residues" evidence="1">
    <location>
        <begin position="154"/>
        <end position="165"/>
    </location>
</feature>
<gene>
    <name evidence="2" type="ORF">KC19_8G178700</name>
</gene>
<dbReference type="AlphaFoldDB" id="A0A8T0H874"/>
<name>A0A8T0H874_CERPU</name>
<reference evidence="2" key="1">
    <citation type="submission" date="2020-06" db="EMBL/GenBank/DDBJ databases">
        <title>WGS assembly of Ceratodon purpureus strain R40.</title>
        <authorList>
            <person name="Carey S.B."/>
            <person name="Jenkins J."/>
            <person name="Shu S."/>
            <person name="Lovell J.T."/>
            <person name="Sreedasyam A."/>
            <person name="Maumus F."/>
            <person name="Tiley G.P."/>
            <person name="Fernandez-Pozo N."/>
            <person name="Barry K."/>
            <person name="Chen C."/>
            <person name="Wang M."/>
            <person name="Lipzen A."/>
            <person name="Daum C."/>
            <person name="Saski C.A."/>
            <person name="Payton A.C."/>
            <person name="Mcbreen J.C."/>
            <person name="Conrad R.E."/>
            <person name="Kollar L.M."/>
            <person name="Olsson S."/>
            <person name="Huttunen S."/>
            <person name="Landis J.B."/>
            <person name="Wickett N.J."/>
            <person name="Johnson M.G."/>
            <person name="Rensing S.A."/>
            <person name="Grimwood J."/>
            <person name="Schmutz J."/>
            <person name="Mcdaniel S.F."/>
        </authorList>
    </citation>
    <scope>NUCLEOTIDE SEQUENCE</scope>
    <source>
        <strain evidence="2">R40</strain>
    </source>
</reference>
<evidence type="ECO:0000313" key="2">
    <source>
        <dbReference type="EMBL" id="KAG0565282.1"/>
    </source>
</evidence>
<proteinExistence type="predicted"/>
<evidence type="ECO:0000256" key="1">
    <source>
        <dbReference type="SAM" id="MobiDB-lite"/>
    </source>
</evidence>
<feature type="compositionally biased region" description="Low complexity" evidence="1">
    <location>
        <begin position="135"/>
        <end position="153"/>
    </location>
</feature>
<dbReference type="Proteomes" id="UP000822688">
    <property type="component" value="Chromosome 8"/>
</dbReference>
<feature type="non-terminal residue" evidence="2">
    <location>
        <position position="1"/>
    </location>
</feature>